<dbReference type="Gene3D" id="1.20.1390.10">
    <property type="entry name" value="PWI domain"/>
    <property type="match status" value="1"/>
</dbReference>
<evidence type="ECO:0000256" key="1">
    <source>
        <dbReference type="SAM" id="MobiDB-lite"/>
    </source>
</evidence>
<dbReference type="OrthoDB" id="6275295at2759"/>
<dbReference type="PROSITE" id="PS51025">
    <property type="entry name" value="PWI"/>
    <property type="match status" value="1"/>
</dbReference>
<dbReference type="AlphaFoldDB" id="A0A9W8BBG5"/>
<dbReference type="GO" id="GO:0003729">
    <property type="term" value="F:mRNA binding"/>
    <property type="evidence" value="ECO:0007669"/>
    <property type="project" value="TreeGrafter"/>
</dbReference>
<reference evidence="3" key="1">
    <citation type="submission" date="2022-07" db="EMBL/GenBank/DDBJ databases">
        <title>Phylogenomic reconstructions and comparative analyses of Kickxellomycotina fungi.</title>
        <authorList>
            <person name="Reynolds N.K."/>
            <person name="Stajich J.E."/>
            <person name="Barry K."/>
            <person name="Grigoriev I.V."/>
            <person name="Crous P."/>
            <person name="Smith M.E."/>
        </authorList>
    </citation>
    <scope>NUCLEOTIDE SEQUENCE</scope>
    <source>
        <strain evidence="3">IMI 214461</strain>
    </source>
</reference>
<feature type="region of interest" description="Disordered" evidence="1">
    <location>
        <begin position="44"/>
        <end position="68"/>
    </location>
</feature>
<dbReference type="Proteomes" id="UP001150907">
    <property type="component" value="Unassembled WGS sequence"/>
</dbReference>
<feature type="domain" description="PWI" evidence="2">
    <location>
        <begin position="137"/>
        <end position="234"/>
    </location>
</feature>
<name>A0A9W8BBG5_9FUNG</name>
<keyword evidence="4" id="KW-1185">Reference proteome</keyword>
<dbReference type="SMART" id="SM00311">
    <property type="entry name" value="PWI"/>
    <property type="match status" value="1"/>
</dbReference>
<evidence type="ECO:0000313" key="4">
    <source>
        <dbReference type="Proteomes" id="UP001150907"/>
    </source>
</evidence>
<organism evidence="3 4">
    <name type="scientific">Coemansia thaxteri</name>
    <dbReference type="NCBI Taxonomy" id="2663907"/>
    <lineage>
        <taxon>Eukaryota</taxon>
        <taxon>Fungi</taxon>
        <taxon>Fungi incertae sedis</taxon>
        <taxon>Zoopagomycota</taxon>
        <taxon>Kickxellomycotina</taxon>
        <taxon>Kickxellomycetes</taxon>
        <taxon>Kickxellales</taxon>
        <taxon>Kickxellaceae</taxon>
        <taxon>Coemansia</taxon>
    </lineage>
</organism>
<dbReference type="EMBL" id="JANBQF010000435">
    <property type="protein sequence ID" value="KAJ2001195.1"/>
    <property type="molecule type" value="Genomic_DNA"/>
</dbReference>
<dbReference type="Pfam" id="PF01480">
    <property type="entry name" value="PWI"/>
    <property type="match status" value="1"/>
</dbReference>
<comment type="caution">
    <text evidence="3">The sequence shown here is derived from an EMBL/GenBank/DDBJ whole genome shotgun (WGS) entry which is preliminary data.</text>
</comment>
<protein>
    <recommendedName>
        <fullName evidence="2">PWI domain-containing protein</fullName>
    </recommendedName>
</protein>
<sequence length="234" mass="25720">MALDRHSAGSDHPASTNKTTIQTTLDAINCILLECGILKNLGADAQRSDKRVEETEATASSAAGDTLDHSTGLNLDNLSIANETALDTRDGMPDIEQQSPFQLSQEEEWEREQVMSHRNRRYILAAKDLEGRLPSVDSLFAQPVQWDYVDATLLQAEVEPVVKMLLLEYLGGDADDGSVADLVEFVIGHLRDHKSPQSLVEELEMVLVDEAPAFVAQIWRVLLSTAEPNALPQS</sequence>
<dbReference type="PANTHER" id="PTHR18806">
    <property type="entry name" value="RBM25 PROTEIN"/>
    <property type="match status" value="1"/>
</dbReference>
<dbReference type="PANTHER" id="PTHR18806:SF4">
    <property type="entry name" value="RNA-BINDING PROTEIN 25"/>
    <property type="match status" value="1"/>
</dbReference>
<dbReference type="InterPro" id="IPR052768">
    <property type="entry name" value="RBM25"/>
</dbReference>
<evidence type="ECO:0000259" key="2">
    <source>
        <dbReference type="PROSITE" id="PS51025"/>
    </source>
</evidence>
<evidence type="ECO:0000313" key="3">
    <source>
        <dbReference type="EMBL" id="KAJ2001195.1"/>
    </source>
</evidence>
<accession>A0A9W8BBG5</accession>
<dbReference type="GO" id="GO:0005681">
    <property type="term" value="C:spliceosomal complex"/>
    <property type="evidence" value="ECO:0007669"/>
    <property type="project" value="TreeGrafter"/>
</dbReference>
<dbReference type="InterPro" id="IPR002483">
    <property type="entry name" value="PWI_dom"/>
</dbReference>
<proteinExistence type="predicted"/>
<gene>
    <name evidence="3" type="ORF">H4R26_004260</name>
</gene>